<dbReference type="OrthoDB" id="7699940at2759"/>
<dbReference type="AlphaFoldDB" id="A0A7D9ESS2"/>
<name>A0A7D9ESS2_PARCT</name>
<gene>
    <name evidence="1" type="ORF">PACLA_8A071620</name>
</gene>
<comment type="caution">
    <text evidence="1">The sequence shown here is derived from an EMBL/GenBank/DDBJ whole genome shotgun (WGS) entry which is preliminary data.</text>
</comment>
<sequence>MITITCDARASPIFQDEVPLVACSSTRKSSTPTRLDECILCQTKTRSDYLSSGETGRARIVSLAKEDGSDDSRAKRVVDLSVQEMEIMKYHSSTCYKKFQRDMEKKRKEESNDVEPSVAVDDAGNDNDQRRKRLKANDMKQVCVICGSDRKTVKQQKVHKLLRMCEKQIAQKLLNAAKLLQDRVYTETAAMCGPEDVFAADIYYHSYCCKEYFNKYNLKIMEIMKSLEAEESVAAGDEILKERFLALKLDFQNTAYSLSFIREKLNENSTFSSTVTNRTVKQLIIELYGGDVCFTYPSNKRISQTVFSTGRDPQSLVEAMRVSSVQQVATTLAQELKDYTFGLQESFCEPRDLQLSASMLLKNPPPTWEKFCSHLFHGRQVSRVKMDVVFQILHYALSGGKEPTPLHIMVAEGILSLTRSKELVTALNRHGICASCNTVWRIDVDIAERIITTAGDNRVPLPAVLEATSPLNGAMDNFDRNESTLAGTGSTHDTILVLFQNVPVNEEKPSEGSEISTRLRVSQDRISVRLRSKVTCQELIRMGPMKHRGEIDISAQDTLTAVLSNEDDVRLKTTSPITDASGIPSMKSISLDYFLWPVNRLSKRAADENSFVPGFTAVRSSLTNLNFHDTTKILTPILPYPATTYDAIFTTMINFQDALKQKGDTYGGLWADEGVYRIAKEIQLLKPDKFSNIFLGLGGFHMEKIVFACLGAYLEPSGIFSVLVETECYSTDAINGVISGSYYSRARTAHSSINEVIMSLMLEAFQAEYPEKSVLFEDLLVDCQSEEMTTDYWNTIKEHSKDIEEDFKDFMKEKSRQSQSFAYWFTYAFELFPIAGDLTNSMRSGDWILYLSAVERATSLFFFFGRTNYSRWTPLFLQDCYQLKDKFPLLYTSYMNGGFVVNTNRTGSGVPFDQALEQSYNRHAKVSGGIIGFTRKKDAVALWGIIKHKKDEYVHLLKMQDDVDGELSVHHDFNQSSAKKMKELVQEIERKLPSESL</sequence>
<dbReference type="PANTHER" id="PTHR47018">
    <property type="entry name" value="CXC DOMAIN-CONTAINING PROTEIN-RELATED"/>
    <property type="match status" value="1"/>
</dbReference>
<protein>
    <submittedName>
        <fullName evidence="1">Uncharacterized protein</fullName>
    </submittedName>
</protein>
<evidence type="ECO:0000313" key="2">
    <source>
        <dbReference type="Proteomes" id="UP001152795"/>
    </source>
</evidence>
<proteinExistence type="predicted"/>
<reference evidence="1" key="1">
    <citation type="submission" date="2020-04" db="EMBL/GenBank/DDBJ databases">
        <authorList>
            <person name="Alioto T."/>
            <person name="Alioto T."/>
            <person name="Gomez Garrido J."/>
        </authorList>
    </citation>
    <scope>NUCLEOTIDE SEQUENCE</scope>
    <source>
        <strain evidence="1">A484AB</strain>
    </source>
</reference>
<keyword evidence="2" id="KW-1185">Reference proteome</keyword>
<dbReference type="Proteomes" id="UP001152795">
    <property type="component" value="Unassembled WGS sequence"/>
</dbReference>
<dbReference type="PANTHER" id="PTHR47018:SF3">
    <property type="entry name" value="MYCBP-ASSOCIATED PROTEIN"/>
    <property type="match status" value="1"/>
</dbReference>
<evidence type="ECO:0000313" key="1">
    <source>
        <dbReference type="EMBL" id="CAB4014708.1"/>
    </source>
</evidence>
<dbReference type="EMBL" id="CACRXK020008416">
    <property type="protein sequence ID" value="CAB4014708.1"/>
    <property type="molecule type" value="Genomic_DNA"/>
</dbReference>
<organism evidence="1 2">
    <name type="scientific">Paramuricea clavata</name>
    <name type="common">Red gorgonian</name>
    <name type="synonym">Violescent sea-whip</name>
    <dbReference type="NCBI Taxonomy" id="317549"/>
    <lineage>
        <taxon>Eukaryota</taxon>
        <taxon>Metazoa</taxon>
        <taxon>Cnidaria</taxon>
        <taxon>Anthozoa</taxon>
        <taxon>Octocorallia</taxon>
        <taxon>Malacalcyonacea</taxon>
        <taxon>Plexauridae</taxon>
        <taxon>Paramuricea</taxon>
    </lineage>
</organism>
<accession>A0A7D9ESS2</accession>